<sequence>MSGEACTERWKPWRRWKFIGGPQELTLFTQACYGVAEHTAKPDDATKETRGGGETDSCLTNGGKGDFNLAIGGEGQWWSLGLQGLQECRTLWKAVTV</sequence>
<dbReference type="EMBL" id="OZ035823">
    <property type="protein sequence ID" value="CAL1569730.1"/>
    <property type="molecule type" value="Genomic_DNA"/>
</dbReference>
<evidence type="ECO:0000256" key="1">
    <source>
        <dbReference type="SAM" id="MobiDB-lite"/>
    </source>
</evidence>
<accession>A0AAV2J1H9</accession>
<feature type="compositionally biased region" description="Basic and acidic residues" evidence="1">
    <location>
        <begin position="42"/>
        <end position="53"/>
    </location>
</feature>
<name>A0AAV2J1H9_KNICA</name>
<dbReference type="Proteomes" id="UP001497482">
    <property type="component" value="Chromosome 1"/>
</dbReference>
<proteinExistence type="predicted"/>
<evidence type="ECO:0000313" key="3">
    <source>
        <dbReference type="Proteomes" id="UP001497482"/>
    </source>
</evidence>
<keyword evidence="3" id="KW-1185">Reference proteome</keyword>
<evidence type="ECO:0000313" key="2">
    <source>
        <dbReference type="EMBL" id="CAL1569730.1"/>
    </source>
</evidence>
<gene>
    <name evidence="2" type="ORF">KC01_LOCUS2121</name>
</gene>
<protein>
    <submittedName>
        <fullName evidence="2">Uncharacterized protein</fullName>
    </submittedName>
</protein>
<organism evidence="2 3">
    <name type="scientific">Knipowitschia caucasica</name>
    <name type="common">Caucasian dwarf goby</name>
    <name type="synonym">Pomatoschistus caucasicus</name>
    <dbReference type="NCBI Taxonomy" id="637954"/>
    <lineage>
        <taxon>Eukaryota</taxon>
        <taxon>Metazoa</taxon>
        <taxon>Chordata</taxon>
        <taxon>Craniata</taxon>
        <taxon>Vertebrata</taxon>
        <taxon>Euteleostomi</taxon>
        <taxon>Actinopterygii</taxon>
        <taxon>Neopterygii</taxon>
        <taxon>Teleostei</taxon>
        <taxon>Neoteleostei</taxon>
        <taxon>Acanthomorphata</taxon>
        <taxon>Gobiaria</taxon>
        <taxon>Gobiiformes</taxon>
        <taxon>Gobioidei</taxon>
        <taxon>Gobiidae</taxon>
        <taxon>Gobiinae</taxon>
        <taxon>Knipowitschia</taxon>
    </lineage>
</organism>
<feature type="region of interest" description="Disordered" evidence="1">
    <location>
        <begin position="42"/>
        <end position="62"/>
    </location>
</feature>
<dbReference type="AlphaFoldDB" id="A0AAV2J1H9"/>
<reference evidence="2 3" key="1">
    <citation type="submission" date="2024-04" db="EMBL/GenBank/DDBJ databases">
        <authorList>
            <person name="Waldvogel A.-M."/>
            <person name="Schoenle A."/>
        </authorList>
    </citation>
    <scope>NUCLEOTIDE SEQUENCE [LARGE SCALE GENOMIC DNA]</scope>
</reference>